<protein>
    <recommendedName>
        <fullName evidence="2">F-box domain-containing protein</fullName>
    </recommendedName>
</protein>
<proteinExistence type="predicted"/>
<dbReference type="Proteomes" id="UP001307849">
    <property type="component" value="Unassembled WGS sequence"/>
</dbReference>
<dbReference type="Pfam" id="PF12937">
    <property type="entry name" value="F-box-like"/>
    <property type="match status" value="1"/>
</dbReference>
<dbReference type="CDD" id="cd09917">
    <property type="entry name" value="F-box_SF"/>
    <property type="match status" value="1"/>
</dbReference>
<dbReference type="EMBL" id="JAVHJM010000010">
    <property type="protein sequence ID" value="KAK6504145.1"/>
    <property type="molecule type" value="Genomic_DNA"/>
</dbReference>
<gene>
    <name evidence="3" type="ORF">TWF506_002353</name>
</gene>
<evidence type="ECO:0000313" key="4">
    <source>
        <dbReference type="Proteomes" id="UP001307849"/>
    </source>
</evidence>
<keyword evidence="4" id="KW-1185">Reference proteome</keyword>
<evidence type="ECO:0000256" key="1">
    <source>
        <dbReference type="SAM" id="MobiDB-lite"/>
    </source>
</evidence>
<organism evidence="3 4">
    <name type="scientific">Arthrobotrys conoides</name>
    <dbReference type="NCBI Taxonomy" id="74498"/>
    <lineage>
        <taxon>Eukaryota</taxon>
        <taxon>Fungi</taxon>
        <taxon>Dikarya</taxon>
        <taxon>Ascomycota</taxon>
        <taxon>Pezizomycotina</taxon>
        <taxon>Orbiliomycetes</taxon>
        <taxon>Orbiliales</taxon>
        <taxon>Orbiliaceae</taxon>
        <taxon>Arthrobotrys</taxon>
    </lineage>
</organism>
<dbReference type="InterPro" id="IPR036047">
    <property type="entry name" value="F-box-like_dom_sf"/>
</dbReference>
<feature type="region of interest" description="Disordered" evidence="1">
    <location>
        <begin position="86"/>
        <end position="110"/>
    </location>
</feature>
<evidence type="ECO:0000313" key="3">
    <source>
        <dbReference type="EMBL" id="KAK6504145.1"/>
    </source>
</evidence>
<evidence type="ECO:0000259" key="2">
    <source>
        <dbReference type="Pfam" id="PF12937"/>
    </source>
</evidence>
<feature type="region of interest" description="Disordered" evidence="1">
    <location>
        <begin position="237"/>
        <end position="268"/>
    </location>
</feature>
<dbReference type="SUPFAM" id="SSF81383">
    <property type="entry name" value="F-box domain"/>
    <property type="match status" value="1"/>
</dbReference>
<dbReference type="AlphaFoldDB" id="A0AAN8RLD8"/>
<dbReference type="InterPro" id="IPR001810">
    <property type="entry name" value="F-box_dom"/>
</dbReference>
<reference evidence="3 4" key="1">
    <citation type="submission" date="2019-10" db="EMBL/GenBank/DDBJ databases">
        <authorList>
            <person name="Palmer J.M."/>
        </authorList>
    </citation>
    <scope>NUCLEOTIDE SEQUENCE [LARGE SCALE GENOMIC DNA]</scope>
    <source>
        <strain evidence="3 4">TWF506</strain>
    </source>
</reference>
<name>A0AAN8RLD8_9PEZI</name>
<feature type="domain" description="F-box" evidence="2">
    <location>
        <begin position="25"/>
        <end position="63"/>
    </location>
</feature>
<comment type="caution">
    <text evidence="3">The sequence shown here is derived from an EMBL/GenBank/DDBJ whole genome shotgun (WGS) entry which is preliminary data.</text>
</comment>
<accession>A0AAN8RLD8</accession>
<feature type="compositionally biased region" description="Basic and acidic residues" evidence="1">
    <location>
        <begin position="92"/>
        <end position="110"/>
    </location>
</feature>
<sequence>MDSTTTTTDADSLTVPPPSLKTLSPELLHSIFSYLSFRDCLRLLTTSKLLYPFFKESLWSTIGFTQDGCYNRNDCRGCADCEDSEVSDGEGYDYRDTLGENKEQEGEKEEVERLEYPYNSTRKLKKKDIENNYLKRREWLKLIEITKNEYLAGNNFNDRLGWGYTKNLVLHGAAISYEGDLVEMLVVLIATEMLRPRHVYLDLRGVYSLFQFFLIVLSLRVLSSSYKSILTTQSIVNNKKTTEKEKEPPPTSSGLPPIQSAKPTSSPP</sequence>